<dbReference type="EMBL" id="KQ981673">
    <property type="protein sequence ID" value="KYN38295.1"/>
    <property type="molecule type" value="Genomic_DNA"/>
</dbReference>
<organism evidence="1 2">
    <name type="scientific">Trachymyrmex septentrionalis</name>
    <dbReference type="NCBI Taxonomy" id="34720"/>
    <lineage>
        <taxon>Eukaryota</taxon>
        <taxon>Metazoa</taxon>
        <taxon>Ecdysozoa</taxon>
        <taxon>Arthropoda</taxon>
        <taxon>Hexapoda</taxon>
        <taxon>Insecta</taxon>
        <taxon>Pterygota</taxon>
        <taxon>Neoptera</taxon>
        <taxon>Endopterygota</taxon>
        <taxon>Hymenoptera</taxon>
        <taxon>Apocrita</taxon>
        <taxon>Aculeata</taxon>
        <taxon>Formicoidea</taxon>
        <taxon>Formicidae</taxon>
        <taxon>Myrmicinae</taxon>
        <taxon>Trachymyrmex</taxon>
    </lineage>
</organism>
<reference evidence="1 2" key="1">
    <citation type="submission" date="2016-03" db="EMBL/GenBank/DDBJ databases">
        <title>Trachymyrmex septentrionalis WGS genome.</title>
        <authorList>
            <person name="Nygaard S."/>
            <person name="Hu H."/>
            <person name="Boomsma J."/>
            <person name="Zhang G."/>
        </authorList>
    </citation>
    <scope>NUCLEOTIDE SEQUENCE [LARGE SCALE GENOMIC DNA]</scope>
    <source>
        <strain evidence="1">Tsep2-gDNA-1</strain>
        <tissue evidence="1">Whole body</tissue>
    </source>
</reference>
<accession>A0A195FCD3</accession>
<sequence>MIPYDVLSVKPIVFSTFSHVYFDTETICESYKIIAEECKIYKLNVNKGAEIIRPRQVIRCIQFRIGLERGQKKRERRERTTGFRWEVRSRTCDVIKNSRLETDEESRAGVSVEVKRLDAKNSRVLSTRRFVSIYKRQIYRGVYTCRNVLTHHFDLVYLRDVSPRRWSDCLAHIRPAILPLDVVDPQAAVAIQGDSFGRPLLLLPEAAFGQKDLIPPPSHPTSKFRLRSAKVTLGRICGQGHIRPMR</sequence>
<evidence type="ECO:0000313" key="2">
    <source>
        <dbReference type="Proteomes" id="UP000078541"/>
    </source>
</evidence>
<name>A0A195FCD3_9HYME</name>
<dbReference type="AlphaFoldDB" id="A0A195FCD3"/>
<evidence type="ECO:0000313" key="1">
    <source>
        <dbReference type="EMBL" id="KYN38295.1"/>
    </source>
</evidence>
<keyword evidence="2" id="KW-1185">Reference proteome</keyword>
<gene>
    <name evidence="1" type="ORF">ALC56_07335</name>
</gene>
<proteinExistence type="predicted"/>
<protein>
    <submittedName>
        <fullName evidence="1">Uncharacterized protein</fullName>
    </submittedName>
</protein>
<dbReference type="Proteomes" id="UP000078541">
    <property type="component" value="Unassembled WGS sequence"/>
</dbReference>